<keyword evidence="1" id="KW-0472">Membrane</keyword>
<proteinExistence type="predicted"/>
<evidence type="ECO:0000256" key="1">
    <source>
        <dbReference type="SAM" id="Phobius"/>
    </source>
</evidence>
<evidence type="ECO:0000313" key="2">
    <source>
        <dbReference type="EMBL" id="WOV85663.1"/>
    </source>
</evidence>
<gene>
    <name evidence="2" type="ORF">PGH26_06925</name>
</gene>
<feature type="transmembrane region" description="Helical" evidence="1">
    <location>
        <begin position="83"/>
        <end position="103"/>
    </location>
</feature>
<sequence length="107" mass="12422">MKKVSIVILTMLIELALLWGVSILIHWELMEFLFLGGLLVFAIPWLLLYFTNHNQNVYYASVKGMTGADAGKVKVFRFRFSPIILGLVLFMILSLSLTVFYYFEYFI</sequence>
<dbReference type="Proteomes" id="UP001303532">
    <property type="component" value="Chromosome"/>
</dbReference>
<reference evidence="2 3" key="1">
    <citation type="submission" date="2023-01" db="EMBL/GenBank/DDBJ databases">
        <title>Sporosarcina sp. nov., isolated from Korean tranditional fermented seafood 'Jeotgal'.</title>
        <authorList>
            <person name="Yang A.-I."/>
        </authorList>
    </citation>
    <scope>NUCLEOTIDE SEQUENCE [LARGE SCALE GENOMIC DNA]</scope>
    <source>
        <strain evidence="2 3">B2O-1</strain>
    </source>
</reference>
<keyword evidence="3" id="KW-1185">Reference proteome</keyword>
<keyword evidence="1" id="KW-1133">Transmembrane helix</keyword>
<keyword evidence="1" id="KW-0812">Transmembrane</keyword>
<evidence type="ECO:0008006" key="4">
    <source>
        <dbReference type="Google" id="ProtNLM"/>
    </source>
</evidence>
<name>A0ABZ0L171_9BACL</name>
<dbReference type="RefSeq" id="WP_323693261.1">
    <property type="nucleotide sequence ID" value="NZ_CP116341.1"/>
</dbReference>
<organism evidence="2 3">
    <name type="scientific">Sporosarcina jeotgali</name>
    <dbReference type="NCBI Taxonomy" id="3020056"/>
    <lineage>
        <taxon>Bacteria</taxon>
        <taxon>Bacillati</taxon>
        <taxon>Bacillota</taxon>
        <taxon>Bacilli</taxon>
        <taxon>Bacillales</taxon>
        <taxon>Caryophanaceae</taxon>
        <taxon>Sporosarcina</taxon>
    </lineage>
</organism>
<feature type="transmembrane region" description="Helical" evidence="1">
    <location>
        <begin position="32"/>
        <end position="51"/>
    </location>
</feature>
<feature type="transmembrane region" description="Helical" evidence="1">
    <location>
        <begin position="6"/>
        <end position="25"/>
    </location>
</feature>
<dbReference type="EMBL" id="CP116341">
    <property type="protein sequence ID" value="WOV85663.1"/>
    <property type="molecule type" value="Genomic_DNA"/>
</dbReference>
<accession>A0ABZ0L171</accession>
<evidence type="ECO:0000313" key="3">
    <source>
        <dbReference type="Proteomes" id="UP001303532"/>
    </source>
</evidence>
<protein>
    <recommendedName>
        <fullName evidence="4">DUF3899 domain-containing protein</fullName>
    </recommendedName>
</protein>